<dbReference type="InterPro" id="IPR018188">
    <property type="entry name" value="RNase_T2_His_AS_1"/>
</dbReference>
<dbReference type="PROSITE" id="PS00530">
    <property type="entry name" value="RNASE_T2_1"/>
    <property type="match status" value="1"/>
</dbReference>
<dbReference type="InterPro" id="IPR036430">
    <property type="entry name" value="RNase_T2-like_sf"/>
</dbReference>
<evidence type="ECO:0000313" key="5">
    <source>
        <dbReference type="RefSeq" id="XP_014680506.1"/>
    </source>
</evidence>
<evidence type="ECO:0000256" key="1">
    <source>
        <dbReference type="ARBA" id="ARBA00007469"/>
    </source>
</evidence>
<evidence type="ECO:0000256" key="2">
    <source>
        <dbReference type="ARBA" id="ARBA00023157"/>
    </source>
</evidence>
<reference evidence="5" key="1">
    <citation type="submission" date="2025-08" db="UniProtKB">
        <authorList>
            <consortium name="RefSeq"/>
        </authorList>
    </citation>
    <scope>IDENTIFICATION</scope>
</reference>
<dbReference type="SUPFAM" id="SSF55895">
    <property type="entry name" value="Ribonuclease Rh-like"/>
    <property type="match status" value="1"/>
</dbReference>
<dbReference type="Gene3D" id="3.90.730.10">
    <property type="entry name" value="Ribonuclease T2-like"/>
    <property type="match status" value="1"/>
</dbReference>
<dbReference type="CDD" id="cd01061">
    <property type="entry name" value="RNase_T2_euk"/>
    <property type="match status" value="1"/>
</dbReference>
<sequence>MCTANTKTKVYNNNCKVGHVLQLCKHKMNLFLHIPLMLVFLSYTETSSPIPEWDYLTYAQFWPTSDCIHLNSTGVPCKIPEKTKSWTVHGLWPTHTGTIGPGYCNDSWPFNVSLLKTIESDLLVRWPSYETEKPETNLWNHEWIKHGTCAASLPSLRGELNYFTTGLKLNKDTSLESVLAAGGIVPTKDSSIQYELSDIESAIRKGLGTSGNILCAWEKHTKLNHLYSIEICLDKNLTYIDCPVGKSSIWPANRSINNIGDLILSNSVLGSVKEYWHHARKFIKNVKVMQHNVYNKRGRYVRDTSIGNMFGNTEFCSGKESITYLRIVHS</sequence>
<dbReference type="GeneID" id="106820482"/>
<proteinExistence type="inferred from homology"/>
<dbReference type="PROSITE" id="PS00531">
    <property type="entry name" value="RNASE_T2_2"/>
    <property type="match status" value="1"/>
</dbReference>
<keyword evidence="4" id="KW-1185">Reference proteome</keyword>
<gene>
    <name evidence="5" type="primary">LOC106820482</name>
</gene>
<protein>
    <submittedName>
        <fullName evidence="5">Ribonuclease Oy-like isoform X1</fullName>
    </submittedName>
</protein>
<accession>A0ABM1F7T5</accession>
<dbReference type="RefSeq" id="XP_014680506.1">
    <property type="nucleotide sequence ID" value="XM_014825020.1"/>
</dbReference>
<dbReference type="InterPro" id="IPR033130">
    <property type="entry name" value="RNase_T2_His_AS_2"/>
</dbReference>
<name>A0ABM1F7T5_PRICU</name>
<dbReference type="PANTHER" id="PTHR11240">
    <property type="entry name" value="RIBONUCLEASE T2"/>
    <property type="match status" value="1"/>
</dbReference>
<evidence type="ECO:0000313" key="4">
    <source>
        <dbReference type="Proteomes" id="UP000695022"/>
    </source>
</evidence>
<dbReference type="InterPro" id="IPR033697">
    <property type="entry name" value="Ribonuclease_T2_eukaryotic"/>
</dbReference>
<dbReference type="InterPro" id="IPR001568">
    <property type="entry name" value="RNase_T2-like"/>
</dbReference>
<organism evidence="4 5">
    <name type="scientific">Priapulus caudatus</name>
    <name type="common">Priapulid worm</name>
    <dbReference type="NCBI Taxonomy" id="37621"/>
    <lineage>
        <taxon>Eukaryota</taxon>
        <taxon>Metazoa</taxon>
        <taxon>Ecdysozoa</taxon>
        <taxon>Scalidophora</taxon>
        <taxon>Priapulida</taxon>
        <taxon>Priapulimorpha</taxon>
        <taxon>Priapulimorphida</taxon>
        <taxon>Priapulidae</taxon>
        <taxon>Priapulus</taxon>
    </lineage>
</organism>
<dbReference type="Proteomes" id="UP000695022">
    <property type="component" value="Unplaced"/>
</dbReference>
<dbReference type="PANTHER" id="PTHR11240:SF22">
    <property type="entry name" value="RIBONUCLEASE T2"/>
    <property type="match status" value="1"/>
</dbReference>
<comment type="similarity">
    <text evidence="1 3">Belongs to the RNase T2 family.</text>
</comment>
<dbReference type="Pfam" id="PF00445">
    <property type="entry name" value="Ribonuclease_T2"/>
    <property type="match status" value="1"/>
</dbReference>
<evidence type="ECO:0000256" key="3">
    <source>
        <dbReference type="RuleBase" id="RU004328"/>
    </source>
</evidence>
<keyword evidence="2" id="KW-1015">Disulfide bond</keyword>